<dbReference type="EMBL" id="JAOTPV010000001">
    <property type="protein sequence ID" value="KAJ4491012.1"/>
    <property type="molecule type" value="Genomic_DNA"/>
</dbReference>
<reference evidence="2" key="1">
    <citation type="submission" date="2022-08" db="EMBL/GenBank/DDBJ databases">
        <title>A Global Phylogenomic Analysis of the Shiitake Genus Lentinula.</title>
        <authorList>
            <consortium name="DOE Joint Genome Institute"/>
            <person name="Sierra-Patev S."/>
            <person name="Min B."/>
            <person name="Naranjo-Ortiz M."/>
            <person name="Looney B."/>
            <person name="Konkel Z."/>
            <person name="Slot J.C."/>
            <person name="Sakamoto Y."/>
            <person name="Steenwyk J.L."/>
            <person name="Rokas A."/>
            <person name="Carro J."/>
            <person name="Camarero S."/>
            <person name="Ferreira P."/>
            <person name="Molpeceres G."/>
            <person name="Ruiz-Duenas F.J."/>
            <person name="Serrano A."/>
            <person name="Henrissat B."/>
            <person name="Drula E."/>
            <person name="Hughes K.W."/>
            <person name="Mata J.L."/>
            <person name="Ishikawa N.K."/>
            <person name="Vargas-Isla R."/>
            <person name="Ushijima S."/>
            <person name="Smith C.A."/>
            <person name="Ahrendt S."/>
            <person name="Andreopoulos W."/>
            <person name="He G."/>
            <person name="Labutti K."/>
            <person name="Lipzen A."/>
            <person name="Ng V."/>
            <person name="Riley R."/>
            <person name="Sandor L."/>
            <person name="Barry K."/>
            <person name="Martinez A.T."/>
            <person name="Xiao Y."/>
            <person name="Gibbons J.G."/>
            <person name="Terashima K."/>
            <person name="Grigoriev I.V."/>
            <person name="Hibbett D.S."/>
        </authorList>
    </citation>
    <scope>NUCLEOTIDE SEQUENCE</scope>
    <source>
        <strain evidence="2">JLM2183</strain>
    </source>
</reference>
<keyword evidence="1" id="KW-0812">Transmembrane</keyword>
<keyword evidence="1" id="KW-0472">Membrane</keyword>
<keyword evidence="1" id="KW-1133">Transmembrane helix</keyword>
<name>A0A9W9AUM0_9AGAR</name>
<evidence type="ECO:0000313" key="3">
    <source>
        <dbReference type="Proteomes" id="UP001150266"/>
    </source>
</evidence>
<comment type="caution">
    <text evidence="2">The sequence shown here is derived from an EMBL/GenBank/DDBJ whole genome shotgun (WGS) entry which is preliminary data.</text>
</comment>
<gene>
    <name evidence="2" type="ORF">J3R30DRAFT_3428415</name>
</gene>
<keyword evidence="3" id="KW-1185">Reference proteome</keyword>
<feature type="transmembrane region" description="Helical" evidence="1">
    <location>
        <begin position="46"/>
        <end position="66"/>
    </location>
</feature>
<evidence type="ECO:0000313" key="2">
    <source>
        <dbReference type="EMBL" id="KAJ4491012.1"/>
    </source>
</evidence>
<dbReference type="AlphaFoldDB" id="A0A9W9AUM0"/>
<organism evidence="2 3">
    <name type="scientific">Lentinula aciculospora</name>
    <dbReference type="NCBI Taxonomy" id="153920"/>
    <lineage>
        <taxon>Eukaryota</taxon>
        <taxon>Fungi</taxon>
        <taxon>Dikarya</taxon>
        <taxon>Basidiomycota</taxon>
        <taxon>Agaricomycotina</taxon>
        <taxon>Agaricomycetes</taxon>
        <taxon>Agaricomycetidae</taxon>
        <taxon>Agaricales</taxon>
        <taxon>Marasmiineae</taxon>
        <taxon>Omphalotaceae</taxon>
        <taxon>Lentinula</taxon>
    </lineage>
</organism>
<sequence length="258" mass="29027">MMLSRRNSVVILPSSEHNETMTFCRDTSSVTDLHIYRLTAQPCLEIFAAFVYFTVLILAVSCWRTYRKIVQCVNAGNAFILQYLQIREGREVKGGAPKNTQVCSPTTCGCTDCSISTFLSNKPSQCQCQHTCVACCDILIESSELLARVNCWRNTLLDYPTIFLLKTLKPSYFEGWAQNALWMIFVLHIPFILLLSIYRAFLLQGSSPGSYLGYVLNALVVLACFISITRFTRHRESCYCAMGLCADVGRDGCRLGKI</sequence>
<protein>
    <submittedName>
        <fullName evidence="2">Uncharacterized protein</fullName>
    </submittedName>
</protein>
<evidence type="ECO:0000256" key="1">
    <source>
        <dbReference type="SAM" id="Phobius"/>
    </source>
</evidence>
<dbReference type="OrthoDB" id="2945271at2759"/>
<proteinExistence type="predicted"/>
<feature type="non-terminal residue" evidence="2">
    <location>
        <position position="1"/>
    </location>
</feature>
<accession>A0A9W9AUM0</accession>
<dbReference type="Proteomes" id="UP001150266">
    <property type="component" value="Unassembled WGS sequence"/>
</dbReference>
<feature type="transmembrane region" description="Helical" evidence="1">
    <location>
        <begin position="211"/>
        <end position="229"/>
    </location>
</feature>
<feature type="transmembrane region" description="Helical" evidence="1">
    <location>
        <begin position="180"/>
        <end position="199"/>
    </location>
</feature>